<accession>A0A090APT2</accession>
<feature type="domain" description="Mechanosensitive ion channel inner membrane" evidence="10">
    <location>
        <begin position="397"/>
        <end position="733"/>
    </location>
</feature>
<evidence type="ECO:0000259" key="9">
    <source>
        <dbReference type="Pfam" id="PF00924"/>
    </source>
</evidence>
<evidence type="ECO:0000256" key="4">
    <source>
        <dbReference type="ARBA" id="ARBA00022692"/>
    </source>
</evidence>
<dbReference type="InterPro" id="IPR049142">
    <property type="entry name" value="MS_channel_1st"/>
</dbReference>
<feature type="transmembrane region" description="Helical" evidence="8">
    <location>
        <begin position="516"/>
        <end position="536"/>
    </location>
</feature>
<feature type="transmembrane region" description="Helical" evidence="8">
    <location>
        <begin position="394"/>
        <end position="412"/>
    </location>
</feature>
<evidence type="ECO:0000259" key="12">
    <source>
        <dbReference type="Pfam" id="PF21088"/>
    </source>
</evidence>
<keyword evidence="6 8" id="KW-0472">Membrane</keyword>
<dbReference type="PANTHER" id="PTHR30347">
    <property type="entry name" value="POTASSIUM CHANNEL RELATED"/>
    <property type="match status" value="1"/>
</dbReference>
<dbReference type="SUPFAM" id="SSF50182">
    <property type="entry name" value="Sm-like ribonucleoproteins"/>
    <property type="match status" value="1"/>
</dbReference>
<dbReference type="InterPro" id="IPR049278">
    <property type="entry name" value="MS_channel_C"/>
</dbReference>
<organism evidence="13 14">
    <name type="scientific">Candidatus Tachikawaea gelatinosa</name>
    <dbReference type="NCBI Taxonomy" id="1410383"/>
    <lineage>
        <taxon>Bacteria</taxon>
        <taxon>Pseudomonadati</taxon>
        <taxon>Pseudomonadota</taxon>
        <taxon>Gammaproteobacteria</taxon>
        <taxon>Enterobacterales</taxon>
        <taxon>Enterobacteriaceae</taxon>
        <taxon>Candidatus Tachikawaea</taxon>
    </lineage>
</organism>
<dbReference type="KEGG" id="sbw:TGUWTKB_0320"/>
<comment type="similarity">
    <text evidence="2">Belongs to the MscS (TC 1.A.23) family.</text>
</comment>
<keyword evidence="4 8" id="KW-0812">Transmembrane</keyword>
<dbReference type="InterPro" id="IPR006685">
    <property type="entry name" value="MscS_channel_2nd"/>
</dbReference>
<feature type="transmembrane region" description="Helical" evidence="8">
    <location>
        <begin position="588"/>
        <end position="610"/>
    </location>
</feature>
<name>A0A090APT2_9ENTR</name>
<feature type="transmembrane region" description="Helical" evidence="8">
    <location>
        <begin position="548"/>
        <end position="567"/>
    </location>
</feature>
<evidence type="ECO:0000259" key="11">
    <source>
        <dbReference type="Pfam" id="PF21082"/>
    </source>
</evidence>
<evidence type="ECO:0000256" key="3">
    <source>
        <dbReference type="ARBA" id="ARBA00022475"/>
    </source>
</evidence>
<dbReference type="AlphaFoldDB" id="A0A090APT2"/>
<evidence type="ECO:0000313" key="13">
    <source>
        <dbReference type="EMBL" id="BAP58292.1"/>
    </source>
</evidence>
<evidence type="ECO:0000256" key="2">
    <source>
        <dbReference type="ARBA" id="ARBA00008017"/>
    </source>
</evidence>
<feature type="transmembrane region" description="Helical" evidence="8">
    <location>
        <begin position="704"/>
        <end position="724"/>
    </location>
</feature>
<dbReference type="Gene3D" id="1.10.287.1260">
    <property type="match status" value="1"/>
</dbReference>
<dbReference type="GO" id="GO:0008381">
    <property type="term" value="F:mechanosensitive monoatomic ion channel activity"/>
    <property type="evidence" value="ECO:0007669"/>
    <property type="project" value="UniProtKB-ARBA"/>
</dbReference>
<dbReference type="PANTHER" id="PTHR30347:SF9">
    <property type="entry name" value="MINICONDUCTANCE MECHANOSENSITIVE CHANNEL MSCM"/>
    <property type="match status" value="1"/>
</dbReference>
<dbReference type="HOGENOM" id="CLU_007829_2_0_6"/>
<feature type="domain" description="Mechanosensitive ion channel transmembrane helices 2/3" evidence="12">
    <location>
        <begin position="794"/>
        <end position="835"/>
    </location>
</feature>
<dbReference type="STRING" id="1410383.TGUWTKB_0320"/>
<dbReference type="Pfam" id="PF21082">
    <property type="entry name" value="MS_channel_3rd"/>
    <property type="match status" value="1"/>
</dbReference>
<gene>
    <name evidence="13" type="primary">yjeP</name>
    <name evidence="13" type="ORF">TGUWTKB_0320</name>
</gene>
<dbReference type="Proteomes" id="UP000031627">
    <property type="component" value="Chromosome"/>
</dbReference>
<dbReference type="InterPro" id="IPR010920">
    <property type="entry name" value="LSM_dom_sf"/>
</dbReference>
<dbReference type="SUPFAM" id="SSF82689">
    <property type="entry name" value="Mechanosensitive channel protein MscS (YggB), C-terminal domain"/>
    <property type="match status" value="1"/>
</dbReference>
<dbReference type="InterPro" id="IPR025692">
    <property type="entry name" value="MscS_IM_dom1"/>
</dbReference>
<dbReference type="Pfam" id="PF21088">
    <property type="entry name" value="MS_channel_1st"/>
    <property type="match status" value="1"/>
</dbReference>
<dbReference type="Pfam" id="PF00924">
    <property type="entry name" value="MS_channel_2nd"/>
    <property type="match status" value="1"/>
</dbReference>
<dbReference type="InterPro" id="IPR023408">
    <property type="entry name" value="MscS_beta-dom_sf"/>
</dbReference>
<evidence type="ECO:0000256" key="1">
    <source>
        <dbReference type="ARBA" id="ARBA00004651"/>
    </source>
</evidence>
<reference evidence="14" key="1">
    <citation type="submission" date="2013-11" db="EMBL/GenBank/DDBJ databases">
        <title>Symbiont-containing voluminous jelly as an extraordinary maternal gift for overwintering insect nymphs.</title>
        <authorList>
            <person name="Kaiwa N."/>
            <person name="Hosokawa T."/>
            <person name="Nikoh N."/>
            <person name="Meng X.Y."/>
            <person name="Tanahashi M."/>
            <person name="Moriyama M."/>
            <person name="Maeda T."/>
            <person name="Yamaguchi K."/>
            <person name="Shigenobu S."/>
            <person name="Ito M."/>
            <person name="Fukatsu T."/>
        </authorList>
    </citation>
    <scope>NUCLEOTIDE SEQUENCE [LARGE SCALE GENOMIC DNA]</scope>
    <source>
        <strain evidence="14">UwTKB</strain>
    </source>
</reference>
<keyword evidence="5 8" id="KW-1133">Transmembrane helix</keyword>
<dbReference type="Pfam" id="PF12794">
    <property type="entry name" value="MscS_TM"/>
    <property type="match status" value="1"/>
</dbReference>
<feature type="transmembrane region" description="Helical" evidence="8">
    <location>
        <begin position="616"/>
        <end position="637"/>
    </location>
</feature>
<dbReference type="InterPro" id="IPR052702">
    <property type="entry name" value="MscS-like_channel"/>
</dbReference>
<proteinExistence type="inferred from homology"/>
<keyword evidence="14" id="KW-1185">Reference proteome</keyword>
<feature type="transmembrane region" description="Helical" evidence="8">
    <location>
        <begin position="744"/>
        <end position="767"/>
    </location>
</feature>
<evidence type="ECO:0000256" key="5">
    <source>
        <dbReference type="ARBA" id="ARBA00022989"/>
    </source>
</evidence>
<feature type="transmembrane region" description="Helical" evidence="8">
    <location>
        <begin position="819"/>
        <end position="849"/>
    </location>
</feature>
<dbReference type="SUPFAM" id="SSF82861">
    <property type="entry name" value="Mechanosensitive channel protein MscS (YggB), transmembrane region"/>
    <property type="match status" value="1"/>
</dbReference>
<dbReference type="InterPro" id="IPR011014">
    <property type="entry name" value="MscS_channel_TM-2"/>
</dbReference>
<evidence type="ECO:0000256" key="8">
    <source>
        <dbReference type="SAM" id="Phobius"/>
    </source>
</evidence>
<dbReference type="Gene3D" id="3.30.70.100">
    <property type="match status" value="1"/>
</dbReference>
<sequence>MRFLYYIILNFFLLINSSFSHTLVHVDQVEKEPINLQFQKNQLIKKKYNQCNKVSLLLVTASEIKNDINEIIAKYIEQLKKIINNLIKKLLMQIAYKANVAYIYKKKVKKSFFKDRKKQSIYDFMIMHHKNNYYLDECLSFLHTKIHKNRQKKAEKILEKIEEPVKNNQKLPSVIRNQLRINKDLFNVLSQQNQQMESILIQKKIVHSQIIQVRHVLNTLYEQSKWLKFSNLVGEALRTQLIHLPSPEIQKSKSIDNQLGDLHAKKLIYQNKLDHEKDILQQCFNENKDLDKNQKDTLIYQLKHRNNLLNLLIIGCDNLIIELNKLRISRHELKNILLAVKESTHRYLFWTADISPINFYYPVEVIHAFSFILSPNVFSQLYNSLLIIFSKKETLITIIISLLFIGLSLQLRKNFLLFLENTANQVGKVTQDHFYITLFTVFLSIIITAPPILLCATLGTALQRCWSYPIAVSLGEGIISTLPLLFIFMISAAFAEKNGLFLIHFQWSYNRVAHAMRYYRLIIWFIVPLIMLMVTFANFEEHQLSATLGRLCFICICGALSVVTSSFKRADIPLYLDKEGNCKNLINYFLWNVMIAIPILSAFAACIGYLETAKALLAKLEISVAIWFSLLVIYYIIRRWMLIQKRRIAFDRARQKRAEILANRSRSEEEKELLMQNADSVEIDEPIIDLDKISSQSLRLVRSILTLIALLSVIILWSDIHSAFSFLENIHLWEVQRTISNVNHVYPITLSSILITVLILFITAQLVRNMPALLELAILQHISLKPGTGYAITTLTKYFLMFIGGVIGFSFIGVEWVKLQWLVAALGVGLGFGLQEIFANFISGLIILFEKPIRIGDTVTLRNLTGSITRINTRATTIIDWDRKEIIVPNKAFITEQFINWSLSDSVTRIVLTIPAFTKESTEKITTILKKAAEMCSYVLTIPSPEVFLVDLQKGIQLFELRIYAAEIGHRMPLRHELHQLILKGFKEHNIDLPFPPTQIRTEIFHKNKKKL</sequence>
<dbReference type="EMBL" id="AP014521">
    <property type="protein sequence ID" value="BAP58292.1"/>
    <property type="molecule type" value="Genomic_DNA"/>
</dbReference>
<reference evidence="13 14" key="2">
    <citation type="journal article" date="2014" name="Curr. Biol.">
        <title>Symbiont-Supplemented Maternal Investment Underpinning Host's Ecological Adaptation.</title>
        <authorList>
            <person name="Kaiwa N."/>
            <person name="Hosokawa T."/>
            <person name="Nikoh N."/>
            <person name="Tanahashi M."/>
            <person name="Moriyama M."/>
            <person name="Meng X.Y."/>
            <person name="Maeda T."/>
            <person name="Yamaguchi K."/>
            <person name="Shigenobu S."/>
            <person name="Ito M."/>
            <person name="Fukatsu T."/>
        </authorList>
    </citation>
    <scope>NUCLEOTIDE SEQUENCE [LARGE SCALE GENOMIC DNA]</scope>
    <source>
        <strain evidence="13 14">UwTKB</strain>
    </source>
</reference>
<protein>
    <submittedName>
        <fullName evidence="13">MscS Mechanosensitive ion channel</fullName>
    </submittedName>
</protein>
<feature type="transmembrane region" description="Helical" evidence="8">
    <location>
        <begin position="433"/>
        <end position="454"/>
    </location>
</feature>
<feature type="transmembrane region" description="Helical" evidence="8">
    <location>
        <begin position="466"/>
        <end position="495"/>
    </location>
</feature>
<keyword evidence="3" id="KW-1003">Cell membrane</keyword>
<evidence type="ECO:0000259" key="10">
    <source>
        <dbReference type="Pfam" id="PF12794"/>
    </source>
</evidence>
<dbReference type="InterPro" id="IPR011066">
    <property type="entry name" value="MscS_channel_C_sf"/>
</dbReference>
<keyword evidence="7" id="KW-0175">Coiled coil</keyword>
<evidence type="ECO:0000256" key="7">
    <source>
        <dbReference type="SAM" id="Coils"/>
    </source>
</evidence>
<dbReference type="NCBIfam" id="NF008180">
    <property type="entry name" value="PRK10929.1"/>
    <property type="match status" value="1"/>
</dbReference>
<feature type="transmembrane region" description="Helical" evidence="8">
    <location>
        <begin position="788"/>
        <end position="813"/>
    </location>
</feature>
<feature type="domain" description="Mechanosensitive ion channel MscS C-terminal" evidence="11">
    <location>
        <begin position="921"/>
        <end position="992"/>
    </location>
</feature>
<dbReference type="Gene3D" id="2.30.30.60">
    <property type="match status" value="1"/>
</dbReference>
<feature type="domain" description="Mechanosensitive ion channel MscS" evidence="9">
    <location>
        <begin position="837"/>
        <end position="902"/>
    </location>
</feature>
<evidence type="ECO:0000313" key="14">
    <source>
        <dbReference type="Proteomes" id="UP000031627"/>
    </source>
</evidence>
<feature type="coiled-coil region" evidence="7">
    <location>
        <begin position="650"/>
        <end position="684"/>
    </location>
</feature>
<comment type="subcellular location">
    <subcellularLocation>
        <location evidence="1">Cell membrane</location>
        <topology evidence="1">Multi-pass membrane protein</topology>
    </subcellularLocation>
</comment>
<evidence type="ECO:0000256" key="6">
    <source>
        <dbReference type="ARBA" id="ARBA00023136"/>
    </source>
</evidence>
<dbReference type="GO" id="GO:0005886">
    <property type="term" value="C:plasma membrane"/>
    <property type="evidence" value="ECO:0007669"/>
    <property type="project" value="UniProtKB-SubCell"/>
</dbReference>